<feature type="transmembrane region" description="Helical" evidence="8">
    <location>
        <begin position="79"/>
        <end position="102"/>
    </location>
</feature>
<comment type="caution">
    <text evidence="10">The sequence shown here is derived from an EMBL/GenBank/DDBJ whole genome shotgun (WGS) entry which is preliminary data.</text>
</comment>
<comment type="subcellular location">
    <subcellularLocation>
        <location evidence="1">Membrane</location>
    </subcellularLocation>
</comment>
<dbReference type="GO" id="GO:0009897">
    <property type="term" value="C:external side of plasma membrane"/>
    <property type="evidence" value="ECO:0007669"/>
    <property type="project" value="TreeGrafter"/>
</dbReference>
<dbReference type="PROSITE" id="PS50262">
    <property type="entry name" value="G_PROTEIN_RECEP_F1_2"/>
    <property type="match status" value="1"/>
</dbReference>
<evidence type="ECO:0000256" key="5">
    <source>
        <dbReference type="ARBA" id="ARBA00023136"/>
    </source>
</evidence>
<dbReference type="PANTHER" id="PTHR10489">
    <property type="entry name" value="CELL ADHESION MOLECULE"/>
    <property type="match status" value="1"/>
</dbReference>
<dbReference type="PRINTS" id="PR00237">
    <property type="entry name" value="GPCRRHODOPSN"/>
</dbReference>
<dbReference type="GO" id="GO:0022008">
    <property type="term" value="P:neurogenesis"/>
    <property type="evidence" value="ECO:0007669"/>
    <property type="project" value="TreeGrafter"/>
</dbReference>
<keyword evidence="5 8" id="KW-0472">Membrane</keyword>
<gene>
    <name evidence="10" type="ORF">CRENBAI_008727</name>
</gene>
<dbReference type="Pfam" id="PF00001">
    <property type="entry name" value="7tm_1"/>
    <property type="match status" value="1"/>
</dbReference>
<evidence type="ECO:0000256" key="6">
    <source>
        <dbReference type="ARBA" id="ARBA00023170"/>
    </source>
</evidence>
<evidence type="ECO:0000256" key="7">
    <source>
        <dbReference type="ARBA" id="ARBA00023224"/>
    </source>
</evidence>
<dbReference type="Proteomes" id="UP001311232">
    <property type="component" value="Unassembled WGS sequence"/>
</dbReference>
<evidence type="ECO:0000313" key="11">
    <source>
        <dbReference type="Proteomes" id="UP001311232"/>
    </source>
</evidence>
<proteinExistence type="predicted"/>
<dbReference type="AlphaFoldDB" id="A0AAV9RMR2"/>
<organism evidence="10 11">
    <name type="scientific">Crenichthys baileyi</name>
    <name type="common">White River springfish</name>
    <dbReference type="NCBI Taxonomy" id="28760"/>
    <lineage>
        <taxon>Eukaryota</taxon>
        <taxon>Metazoa</taxon>
        <taxon>Chordata</taxon>
        <taxon>Craniata</taxon>
        <taxon>Vertebrata</taxon>
        <taxon>Euteleostomi</taxon>
        <taxon>Actinopterygii</taxon>
        <taxon>Neopterygii</taxon>
        <taxon>Teleostei</taxon>
        <taxon>Neoteleostei</taxon>
        <taxon>Acanthomorphata</taxon>
        <taxon>Ovalentaria</taxon>
        <taxon>Atherinomorphae</taxon>
        <taxon>Cyprinodontiformes</taxon>
        <taxon>Goodeidae</taxon>
        <taxon>Crenichthys</taxon>
    </lineage>
</organism>
<evidence type="ECO:0000256" key="1">
    <source>
        <dbReference type="ARBA" id="ARBA00004370"/>
    </source>
</evidence>
<evidence type="ECO:0000256" key="4">
    <source>
        <dbReference type="ARBA" id="ARBA00023040"/>
    </source>
</evidence>
<name>A0AAV9RMR2_9TELE</name>
<dbReference type="SUPFAM" id="SSF81321">
    <property type="entry name" value="Family A G protein-coupled receptor-like"/>
    <property type="match status" value="1"/>
</dbReference>
<keyword evidence="6" id="KW-0675">Receptor</keyword>
<accession>A0AAV9RMR2</accession>
<sequence length="252" mass="29041">MKKKVKTTMDKYQLHLSVTDLLFILTLRHGHFRGFLCVSVHVIYTVNLYSRVLILAFISWDSYLSVFRATDSRATRKLLVSRVIYVGVWLPAAILTVPDLVFARVQDHILVCYCIIISSLSRGAKGQVLQKTKALKKTVILVICFFGCWLPYCLGIFVDTLPVLNIVFSSCKVQRMVVDHHHRSAGLLPLLPEPHPLCLPGCEVQPTINHHHHQQQQWQMEPESNSPDQQMRTDFFFCVHRVFWCFVELTHS</sequence>
<dbReference type="GO" id="GO:0016493">
    <property type="term" value="F:C-C chemokine receptor activity"/>
    <property type="evidence" value="ECO:0007669"/>
    <property type="project" value="TreeGrafter"/>
</dbReference>
<dbReference type="GO" id="GO:0007420">
    <property type="term" value="P:brain development"/>
    <property type="evidence" value="ECO:0007669"/>
    <property type="project" value="TreeGrafter"/>
</dbReference>
<dbReference type="PANTHER" id="PTHR10489:SF594">
    <property type="entry name" value="C-X-C CHEMOKINE RECEPTOR TYPE 4"/>
    <property type="match status" value="1"/>
</dbReference>
<dbReference type="EMBL" id="JAHHUM010001617">
    <property type="protein sequence ID" value="KAK5610240.1"/>
    <property type="molecule type" value="Genomic_DNA"/>
</dbReference>
<keyword evidence="2 8" id="KW-0812">Transmembrane</keyword>
<dbReference type="GO" id="GO:0060326">
    <property type="term" value="P:cell chemotaxis"/>
    <property type="evidence" value="ECO:0007669"/>
    <property type="project" value="TreeGrafter"/>
</dbReference>
<dbReference type="InterPro" id="IPR017452">
    <property type="entry name" value="GPCR_Rhodpsn_7TM"/>
</dbReference>
<dbReference type="GO" id="GO:0006955">
    <property type="term" value="P:immune response"/>
    <property type="evidence" value="ECO:0007669"/>
    <property type="project" value="TreeGrafter"/>
</dbReference>
<keyword evidence="3 8" id="KW-1133">Transmembrane helix</keyword>
<evidence type="ECO:0000256" key="8">
    <source>
        <dbReference type="SAM" id="Phobius"/>
    </source>
</evidence>
<keyword evidence="7" id="KW-0807">Transducer</keyword>
<feature type="transmembrane region" description="Helical" evidence="8">
    <location>
        <begin position="48"/>
        <end position="67"/>
    </location>
</feature>
<reference evidence="10 11" key="1">
    <citation type="submission" date="2021-06" db="EMBL/GenBank/DDBJ databases">
        <authorList>
            <person name="Palmer J.M."/>
        </authorList>
    </citation>
    <scope>NUCLEOTIDE SEQUENCE [LARGE SCALE GENOMIC DNA]</scope>
    <source>
        <strain evidence="10 11">MEX-2019</strain>
        <tissue evidence="10">Muscle</tissue>
    </source>
</reference>
<keyword evidence="4" id="KW-0297">G-protein coupled receptor</keyword>
<evidence type="ECO:0000256" key="3">
    <source>
        <dbReference type="ARBA" id="ARBA00022989"/>
    </source>
</evidence>
<feature type="domain" description="G-protein coupled receptors family 1 profile" evidence="9">
    <location>
        <begin position="1"/>
        <end position="252"/>
    </location>
</feature>
<evidence type="ECO:0000259" key="9">
    <source>
        <dbReference type="PROSITE" id="PS50262"/>
    </source>
</evidence>
<dbReference type="InterPro" id="IPR050119">
    <property type="entry name" value="CCR1-9-like"/>
</dbReference>
<dbReference type="GO" id="GO:0007204">
    <property type="term" value="P:positive regulation of cytosolic calcium ion concentration"/>
    <property type="evidence" value="ECO:0007669"/>
    <property type="project" value="TreeGrafter"/>
</dbReference>
<keyword evidence="11" id="KW-1185">Reference proteome</keyword>
<feature type="transmembrane region" description="Helical" evidence="8">
    <location>
        <begin position="138"/>
        <end position="158"/>
    </location>
</feature>
<dbReference type="Gene3D" id="1.20.1070.10">
    <property type="entry name" value="Rhodopsin 7-helix transmembrane proteins"/>
    <property type="match status" value="2"/>
</dbReference>
<evidence type="ECO:0000313" key="10">
    <source>
        <dbReference type="EMBL" id="KAK5610240.1"/>
    </source>
</evidence>
<dbReference type="InterPro" id="IPR000276">
    <property type="entry name" value="GPCR_Rhodpsn"/>
</dbReference>
<evidence type="ECO:0000256" key="2">
    <source>
        <dbReference type="ARBA" id="ARBA00022692"/>
    </source>
</evidence>
<protein>
    <recommendedName>
        <fullName evidence="9">G-protein coupled receptors family 1 profile domain-containing protein</fullName>
    </recommendedName>
</protein>
<dbReference type="GO" id="GO:0019957">
    <property type="term" value="F:C-C chemokine binding"/>
    <property type="evidence" value="ECO:0007669"/>
    <property type="project" value="TreeGrafter"/>
</dbReference>
<dbReference type="GO" id="GO:0019722">
    <property type="term" value="P:calcium-mediated signaling"/>
    <property type="evidence" value="ECO:0007669"/>
    <property type="project" value="TreeGrafter"/>
</dbReference>